<dbReference type="AlphaFoldDB" id="A0A839UUV6"/>
<comment type="caution">
    <text evidence="1">The sequence shown here is derived from an EMBL/GenBank/DDBJ whole genome shotgun (WGS) entry which is preliminary data.</text>
</comment>
<evidence type="ECO:0000313" key="1">
    <source>
        <dbReference type="EMBL" id="MBB3169268.1"/>
    </source>
</evidence>
<protein>
    <submittedName>
        <fullName evidence="1">Uncharacterized protein</fullName>
    </submittedName>
</protein>
<dbReference type="RefSeq" id="WP_183910749.1">
    <property type="nucleotide sequence ID" value="NZ_JACHXZ010000003.1"/>
</dbReference>
<gene>
    <name evidence="1" type="ORF">FHS30_002476</name>
</gene>
<evidence type="ECO:0000313" key="2">
    <source>
        <dbReference type="Proteomes" id="UP000559987"/>
    </source>
</evidence>
<name>A0A839UUV6_9GAMM</name>
<dbReference type="EMBL" id="JACHXZ010000003">
    <property type="protein sequence ID" value="MBB3169268.1"/>
    <property type="molecule type" value="Genomic_DNA"/>
</dbReference>
<accession>A0A839UUV6</accession>
<reference evidence="1 2" key="1">
    <citation type="submission" date="2020-08" db="EMBL/GenBank/DDBJ databases">
        <title>Genomic Encyclopedia of Type Strains, Phase III (KMG-III): the genomes of soil and plant-associated and newly described type strains.</title>
        <authorList>
            <person name="Whitman W."/>
        </authorList>
    </citation>
    <scope>NUCLEOTIDE SEQUENCE [LARGE SCALE GENOMIC DNA]</scope>
    <source>
        <strain evidence="1 2">CECT 8571</strain>
    </source>
</reference>
<organism evidence="1 2">
    <name type="scientific">Simiduia aestuariiviva</name>
    <dbReference type="NCBI Taxonomy" id="1510459"/>
    <lineage>
        <taxon>Bacteria</taxon>
        <taxon>Pseudomonadati</taxon>
        <taxon>Pseudomonadota</taxon>
        <taxon>Gammaproteobacteria</taxon>
        <taxon>Cellvibrionales</taxon>
        <taxon>Cellvibrionaceae</taxon>
        <taxon>Simiduia</taxon>
    </lineage>
</organism>
<sequence length="107" mass="11939">MAIPTNRLLMEFERLLREANRAAINPILDELTLAKLKPMAELVARARAAYLKRLHDLAVQYEGTEDLPTDAEMTALAELRGRFLDLVEGSKSIETAIQRGYLDVNGG</sequence>
<proteinExistence type="predicted"/>
<dbReference type="Proteomes" id="UP000559987">
    <property type="component" value="Unassembled WGS sequence"/>
</dbReference>
<keyword evidence="2" id="KW-1185">Reference proteome</keyword>